<proteinExistence type="predicted"/>
<dbReference type="AlphaFoldDB" id="A0A401TSQ5"/>
<dbReference type="STRING" id="137246.A0A401TSQ5"/>
<accession>A0A401TSQ5</accession>
<organism evidence="2 3">
    <name type="scientific">Chiloscyllium punctatum</name>
    <name type="common">Brownbanded bambooshark</name>
    <name type="synonym">Hemiscyllium punctatum</name>
    <dbReference type="NCBI Taxonomy" id="137246"/>
    <lineage>
        <taxon>Eukaryota</taxon>
        <taxon>Metazoa</taxon>
        <taxon>Chordata</taxon>
        <taxon>Craniata</taxon>
        <taxon>Vertebrata</taxon>
        <taxon>Chondrichthyes</taxon>
        <taxon>Elasmobranchii</taxon>
        <taxon>Galeomorphii</taxon>
        <taxon>Galeoidea</taxon>
        <taxon>Orectolobiformes</taxon>
        <taxon>Hemiscylliidae</taxon>
        <taxon>Chiloscyllium</taxon>
    </lineage>
</organism>
<protein>
    <submittedName>
        <fullName evidence="2">Uncharacterized protein</fullName>
    </submittedName>
</protein>
<evidence type="ECO:0000313" key="2">
    <source>
        <dbReference type="EMBL" id="GCC45648.1"/>
    </source>
</evidence>
<feature type="non-terminal residue" evidence="2">
    <location>
        <position position="67"/>
    </location>
</feature>
<keyword evidence="3" id="KW-1185">Reference proteome</keyword>
<sequence>MSAEVAQEGAPSASSPPPDCARKACYLEPAAEGDPEYLRLREAGPALRQDVNLMEQKKRVTVILRSP</sequence>
<evidence type="ECO:0000313" key="3">
    <source>
        <dbReference type="Proteomes" id="UP000287033"/>
    </source>
</evidence>
<dbReference type="OrthoDB" id="3238794at2759"/>
<feature type="region of interest" description="Disordered" evidence="1">
    <location>
        <begin position="1"/>
        <end position="20"/>
    </location>
</feature>
<evidence type="ECO:0000256" key="1">
    <source>
        <dbReference type="SAM" id="MobiDB-lite"/>
    </source>
</evidence>
<dbReference type="EMBL" id="BEZZ01167036">
    <property type="protein sequence ID" value="GCC45648.1"/>
    <property type="molecule type" value="Genomic_DNA"/>
</dbReference>
<reference evidence="2 3" key="1">
    <citation type="journal article" date="2018" name="Nat. Ecol. Evol.">
        <title>Shark genomes provide insights into elasmobranch evolution and the origin of vertebrates.</title>
        <authorList>
            <person name="Hara Y"/>
            <person name="Yamaguchi K"/>
            <person name="Onimaru K"/>
            <person name="Kadota M"/>
            <person name="Koyanagi M"/>
            <person name="Keeley SD"/>
            <person name="Tatsumi K"/>
            <person name="Tanaka K"/>
            <person name="Motone F"/>
            <person name="Kageyama Y"/>
            <person name="Nozu R"/>
            <person name="Adachi N"/>
            <person name="Nishimura O"/>
            <person name="Nakagawa R"/>
            <person name="Tanegashima C"/>
            <person name="Kiyatake I"/>
            <person name="Matsumoto R"/>
            <person name="Murakumo K"/>
            <person name="Nishida K"/>
            <person name="Terakita A"/>
            <person name="Kuratani S"/>
            <person name="Sato K"/>
            <person name="Hyodo S Kuraku.S."/>
        </authorList>
    </citation>
    <scope>NUCLEOTIDE SEQUENCE [LARGE SCALE GENOMIC DNA]</scope>
</reference>
<dbReference type="Proteomes" id="UP000287033">
    <property type="component" value="Unassembled WGS sequence"/>
</dbReference>
<name>A0A401TSQ5_CHIPU</name>
<comment type="caution">
    <text evidence="2">The sequence shown here is derived from an EMBL/GenBank/DDBJ whole genome shotgun (WGS) entry which is preliminary data.</text>
</comment>
<dbReference type="OMA" id="CLIRRAM"/>
<gene>
    <name evidence="2" type="ORF">chiPu_0029828</name>
</gene>